<dbReference type="GO" id="GO:0003755">
    <property type="term" value="F:peptidyl-prolyl cis-trans isomerase activity"/>
    <property type="evidence" value="ECO:0007669"/>
    <property type="project" value="UniProtKB-EC"/>
</dbReference>
<dbReference type="PRINTS" id="PR00153">
    <property type="entry name" value="CSAPPISMRASE"/>
</dbReference>
<dbReference type="Proteomes" id="UP000825679">
    <property type="component" value="Chromosome"/>
</dbReference>
<feature type="domain" description="PPIase cyclophilin-type" evidence="5">
    <location>
        <begin position="31"/>
        <end position="182"/>
    </location>
</feature>
<keyword evidence="3 4" id="KW-0413">Isomerase</keyword>
<comment type="similarity">
    <text evidence="1 4">Belongs to the cyclophilin-type PPIase family.</text>
</comment>
<dbReference type="InterPro" id="IPR044665">
    <property type="entry name" value="E_coli_cyclophilin_A-like"/>
</dbReference>
<organism evidence="6 7">
    <name type="scientific">Deefgea tanakiae</name>
    <dbReference type="NCBI Taxonomy" id="2865840"/>
    <lineage>
        <taxon>Bacteria</taxon>
        <taxon>Pseudomonadati</taxon>
        <taxon>Pseudomonadota</taxon>
        <taxon>Betaproteobacteria</taxon>
        <taxon>Neisseriales</taxon>
        <taxon>Chitinibacteraceae</taxon>
        <taxon>Deefgea</taxon>
    </lineage>
</organism>
<evidence type="ECO:0000259" key="5">
    <source>
        <dbReference type="PROSITE" id="PS50072"/>
    </source>
</evidence>
<evidence type="ECO:0000256" key="2">
    <source>
        <dbReference type="ARBA" id="ARBA00023110"/>
    </source>
</evidence>
<gene>
    <name evidence="6" type="ORF">K4H28_00575</name>
</gene>
<dbReference type="PROSITE" id="PS00170">
    <property type="entry name" value="CSA_PPIASE_1"/>
    <property type="match status" value="1"/>
</dbReference>
<keyword evidence="4" id="KW-0732">Signal</keyword>
<comment type="function">
    <text evidence="4">PPIases accelerate the folding of proteins. It catalyzes the cis-trans isomerization of proline imidic peptide bonds in oligopeptides.</text>
</comment>
<dbReference type="InterPro" id="IPR020892">
    <property type="entry name" value="Cyclophilin-type_PPIase_CS"/>
</dbReference>
<sequence length="204" mass="21796">MKRLIIAAALALSSLTAFAANPQVELNTSKGKIVVELYPEAAPLTVANFLQYVESKHYDGTIFHRVIPGFMTQGGGFNAQMEQKPTKASVQNEAKQALEKGLGNDRGTIAMARTGQPHSATSQFFINYKDNSFLNYPGQDGFGYTVFGRVISGMPAADQMAKVTILPGDTPAEPIVLISARTIPAKADKADKTKTNSASKASAK</sequence>
<keyword evidence="7" id="KW-1185">Reference proteome</keyword>
<evidence type="ECO:0000256" key="3">
    <source>
        <dbReference type="ARBA" id="ARBA00023235"/>
    </source>
</evidence>
<evidence type="ECO:0000313" key="7">
    <source>
        <dbReference type="Proteomes" id="UP000825679"/>
    </source>
</evidence>
<evidence type="ECO:0000313" key="6">
    <source>
        <dbReference type="EMBL" id="QZA77974.1"/>
    </source>
</evidence>
<dbReference type="EC" id="5.2.1.8" evidence="4"/>
<dbReference type="EMBL" id="CP081150">
    <property type="protein sequence ID" value="QZA77974.1"/>
    <property type="molecule type" value="Genomic_DNA"/>
</dbReference>
<accession>A0ABX8ZAS6</accession>
<proteinExistence type="inferred from homology"/>
<comment type="catalytic activity">
    <reaction evidence="4">
        <text>[protein]-peptidylproline (omega=180) = [protein]-peptidylproline (omega=0)</text>
        <dbReference type="Rhea" id="RHEA:16237"/>
        <dbReference type="Rhea" id="RHEA-COMP:10747"/>
        <dbReference type="Rhea" id="RHEA-COMP:10748"/>
        <dbReference type="ChEBI" id="CHEBI:83833"/>
        <dbReference type="ChEBI" id="CHEBI:83834"/>
        <dbReference type="EC" id="5.2.1.8"/>
    </reaction>
</comment>
<dbReference type="SUPFAM" id="SSF50891">
    <property type="entry name" value="Cyclophilin-like"/>
    <property type="match status" value="1"/>
</dbReference>
<dbReference type="InterPro" id="IPR029000">
    <property type="entry name" value="Cyclophilin-like_dom_sf"/>
</dbReference>
<dbReference type="PANTHER" id="PTHR43246">
    <property type="entry name" value="PEPTIDYL-PROLYL CIS-TRANS ISOMERASE CYP38, CHLOROPLASTIC"/>
    <property type="match status" value="1"/>
</dbReference>
<reference evidence="6 7" key="1">
    <citation type="submission" date="2021-08" db="EMBL/GenBank/DDBJ databases">
        <title>complete genome sequencing of Deefgea sp. D25.</title>
        <authorList>
            <person name="Bae J.-W."/>
            <person name="Gim D.-H."/>
        </authorList>
    </citation>
    <scope>NUCLEOTIDE SEQUENCE [LARGE SCALE GENOMIC DNA]</scope>
    <source>
        <strain evidence="6 7">D25</strain>
    </source>
</reference>
<dbReference type="RefSeq" id="WP_221006352.1">
    <property type="nucleotide sequence ID" value="NZ_CP081150.1"/>
</dbReference>
<feature type="chain" id="PRO_5044996129" description="Peptidyl-prolyl cis-trans isomerase" evidence="4">
    <location>
        <begin position="20"/>
        <end position="204"/>
    </location>
</feature>
<feature type="signal peptide" evidence="4">
    <location>
        <begin position="1"/>
        <end position="19"/>
    </location>
</feature>
<keyword evidence="2 4" id="KW-0697">Rotamase</keyword>
<dbReference type="Gene3D" id="2.40.100.10">
    <property type="entry name" value="Cyclophilin-like"/>
    <property type="match status" value="1"/>
</dbReference>
<dbReference type="InterPro" id="IPR002130">
    <property type="entry name" value="Cyclophilin-type_PPIase_dom"/>
</dbReference>
<name>A0ABX8ZAS6_9NEIS</name>
<protein>
    <recommendedName>
        <fullName evidence="4">Peptidyl-prolyl cis-trans isomerase</fullName>
        <shortName evidence="4">PPIase</shortName>
        <ecNumber evidence="4">5.2.1.8</ecNumber>
    </recommendedName>
</protein>
<evidence type="ECO:0000256" key="4">
    <source>
        <dbReference type="RuleBase" id="RU363019"/>
    </source>
</evidence>
<evidence type="ECO:0000256" key="1">
    <source>
        <dbReference type="ARBA" id="ARBA00007365"/>
    </source>
</evidence>
<dbReference type="Pfam" id="PF00160">
    <property type="entry name" value="Pro_isomerase"/>
    <property type="match status" value="1"/>
</dbReference>
<dbReference type="PROSITE" id="PS50072">
    <property type="entry name" value="CSA_PPIASE_2"/>
    <property type="match status" value="1"/>
</dbReference>